<proteinExistence type="predicted"/>
<dbReference type="SUPFAM" id="SSF53098">
    <property type="entry name" value="Ribonuclease H-like"/>
    <property type="match status" value="1"/>
</dbReference>
<evidence type="ECO:0000259" key="2">
    <source>
        <dbReference type="Pfam" id="PF14291"/>
    </source>
</evidence>
<dbReference type="Pfam" id="PF14291">
    <property type="entry name" value="DUF4371"/>
    <property type="match status" value="1"/>
</dbReference>
<gene>
    <name evidence="3" type="ORF">V9T40_011983</name>
    <name evidence="4" type="ORF">V9T40_012017</name>
</gene>
<dbReference type="InterPro" id="IPR025398">
    <property type="entry name" value="DUF4371"/>
</dbReference>
<accession>A0AAN9XYP7</accession>
<protein>
    <recommendedName>
        <fullName evidence="2">DUF4371 domain-containing protein</fullName>
    </recommendedName>
</protein>
<evidence type="ECO:0000256" key="1">
    <source>
        <dbReference type="SAM" id="MobiDB-lite"/>
    </source>
</evidence>
<dbReference type="EMBL" id="JBBCAQ010000036">
    <property type="protein sequence ID" value="KAK7575731.1"/>
    <property type="molecule type" value="Genomic_DNA"/>
</dbReference>
<evidence type="ECO:0000313" key="5">
    <source>
        <dbReference type="Proteomes" id="UP001367676"/>
    </source>
</evidence>
<feature type="compositionally biased region" description="Basic residues" evidence="1">
    <location>
        <begin position="1"/>
        <end position="14"/>
    </location>
</feature>
<name>A0AAN9XYP7_9HEMI</name>
<keyword evidence="5" id="KW-1185">Reference proteome</keyword>
<organism evidence="4 5">
    <name type="scientific">Parthenolecanium corni</name>
    <dbReference type="NCBI Taxonomy" id="536013"/>
    <lineage>
        <taxon>Eukaryota</taxon>
        <taxon>Metazoa</taxon>
        <taxon>Ecdysozoa</taxon>
        <taxon>Arthropoda</taxon>
        <taxon>Hexapoda</taxon>
        <taxon>Insecta</taxon>
        <taxon>Pterygota</taxon>
        <taxon>Neoptera</taxon>
        <taxon>Paraneoptera</taxon>
        <taxon>Hemiptera</taxon>
        <taxon>Sternorrhyncha</taxon>
        <taxon>Coccoidea</taxon>
        <taxon>Coccidae</taxon>
        <taxon>Parthenolecanium</taxon>
    </lineage>
</organism>
<dbReference type="PANTHER" id="PTHR45749:SF21">
    <property type="entry name" value="DUF4371 DOMAIN-CONTAINING PROTEIN"/>
    <property type="match status" value="1"/>
</dbReference>
<dbReference type="InterPro" id="IPR012337">
    <property type="entry name" value="RNaseH-like_sf"/>
</dbReference>
<comment type="caution">
    <text evidence="4">The sequence shown here is derived from an EMBL/GenBank/DDBJ whole genome shotgun (WGS) entry which is preliminary data.</text>
</comment>
<feature type="region of interest" description="Disordered" evidence="1">
    <location>
        <begin position="36"/>
        <end position="68"/>
    </location>
</feature>
<reference evidence="4 5" key="1">
    <citation type="submission" date="2024-03" db="EMBL/GenBank/DDBJ databases">
        <title>Adaptation during the transition from Ophiocordyceps entomopathogen to insect associate is accompanied by gene loss and intensified selection.</title>
        <authorList>
            <person name="Ward C.M."/>
            <person name="Onetto C.A."/>
            <person name="Borneman A.R."/>
        </authorList>
    </citation>
    <scope>NUCLEOTIDE SEQUENCE [LARGE SCALE GENOMIC DNA]</scope>
    <source>
        <strain evidence="4">AWRI1</strain>
        <tissue evidence="4">Single Adult Female</tissue>
    </source>
</reference>
<feature type="region of interest" description="Disordered" evidence="1">
    <location>
        <begin position="1"/>
        <end position="22"/>
    </location>
</feature>
<evidence type="ECO:0000313" key="4">
    <source>
        <dbReference type="EMBL" id="KAK7575731.1"/>
    </source>
</evidence>
<dbReference type="EMBL" id="JBBCAQ010000036">
    <property type="protein sequence ID" value="KAK7575697.1"/>
    <property type="molecule type" value="Genomic_DNA"/>
</dbReference>
<dbReference type="PANTHER" id="PTHR45749">
    <property type="match status" value="1"/>
</dbReference>
<feature type="domain" description="DUF4371" evidence="2">
    <location>
        <begin position="319"/>
        <end position="511"/>
    </location>
</feature>
<sequence length="584" mass="66014">MNRKYKSGATKRKLKKDEEERKAKVIGKIRKLDEFMKPKAAADDANDNQLLNLPQNSGSSVSSPPPDENLVAVNVVNEIAEAKDQYSSDENHLHQPSSPNNDHLIANENIVIGSSTEATSTEATSDENLVTMAVDENAESSSSLTLPDIDTSSTLTGMASFSHDSDPVHYIKINYFTTALLQKFTKLDSCQPQARDMPDGAFPKSGQGQRSFSDIHYFVRMPDRSYARRKWLSYSVVLDKVFCFTCCLFGSAAAKNSFFVKQGTQNWANISHLLRVHETSANHLESEIGRSLFLASNRNLDSYRDRSANTRISQNREVVKVLINIVYFLAKHNLPLRGKVETLRLAGKSNLGNFIDMAILISKYHPTLFNFLLQIEKKMKDDEPSRVARVTFMSNRMQNSMLKILAEEIRSDILKEVKDAQYFSIIIDTTTDISKQEQFSMVIRYARVNYEKNEVEIVESLIALEICTDATSNGMFILFKGLCEKHGIDWRKNLVGQAYDGASSMRGQYGGLRTLVQNENPRAIYVWCYAHVLNLVIVSLCDSTQDIRNFFGNVQKLVNFIRSSRKRFQCWHPGSNNETAVVQQ</sequence>
<evidence type="ECO:0000313" key="3">
    <source>
        <dbReference type="EMBL" id="KAK7575697.1"/>
    </source>
</evidence>
<feature type="compositionally biased region" description="Low complexity" evidence="1">
    <location>
        <begin position="47"/>
        <end position="56"/>
    </location>
</feature>
<dbReference type="AlphaFoldDB" id="A0AAN9XYP7"/>
<dbReference type="Proteomes" id="UP001367676">
    <property type="component" value="Unassembled WGS sequence"/>
</dbReference>